<feature type="signal peptide" evidence="2">
    <location>
        <begin position="1"/>
        <end position="27"/>
    </location>
</feature>
<comment type="caution">
    <text evidence="3">The sequence shown here is derived from an EMBL/GenBank/DDBJ whole genome shotgun (WGS) entry which is preliminary data.</text>
</comment>
<dbReference type="RefSeq" id="WP_106133201.1">
    <property type="nucleotide sequence ID" value="NZ_PVTR01000004.1"/>
</dbReference>
<keyword evidence="2" id="KW-0732">Signal</keyword>
<name>A0A2T0WP37_9BACT</name>
<keyword evidence="4" id="KW-1185">Reference proteome</keyword>
<dbReference type="Proteomes" id="UP000238157">
    <property type="component" value="Unassembled WGS sequence"/>
</dbReference>
<evidence type="ECO:0000313" key="4">
    <source>
        <dbReference type="Proteomes" id="UP000238157"/>
    </source>
</evidence>
<dbReference type="AlphaFoldDB" id="A0A2T0WP37"/>
<keyword evidence="1" id="KW-1133">Transmembrane helix</keyword>
<sequence length="178" mass="20420">MKSAYLRIFVLLCFVFPLSQIQSQVWAQEVSEKFILLKRGAKQKNQIKYRVGELFVYKTKDFDFFFEDVIVDIQKDIIVLKENILKPEDILAVNILTKDERNGTLRNISNLGMGGGVVFLTGFTVSSLIQEGNFSQLQSSWPLPAALFGAGLAMSFVRYKTFRHKGRNKIQLIILYEE</sequence>
<evidence type="ECO:0000256" key="2">
    <source>
        <dbReference type="SAM" id="SignalP"/>
    </source>
</evidence>
<evidence type="ECO:0000313" key="3">
    <source>
        <dbReference type="EMBL" id="PRY88471.1"/>
    </source>
</evidence>
<accession>A0A2T0WP37</accession>
<keyword evidence="1" id="KW-0812">Transmembrane</keyword>
<protein>
    <recommendedName>
        <fullName evidence="5">Secreted protein with PEP-CTERM sorting signal</fullName>
    </recommendedName>
</protein>
<reference evidence="3 4" key="1">
    <citation type="submission" date="2018-03" db="EMBL/GenBank/DDBJ databases">
        <title>Genomic Encyclopedia of Archaeal and Bacterial Type Strains, Phase II (KMG-II): from individual species to whole genera.</title>
        <authorList>
            <person name="Goeker M."/>
        </authorList>
    </citation>
    <scope>NUCLEOTIDE SEQUENCE [LARGE SCALE GENOMIC DNA]</scope>
    <source>
        <strain evidence="3 4">DSM 27929</strain>
    </source>
</reference>
<organism evidence="3 4">
    <name type="scientific">Mongoliibacter ruber</name>
    <dbReference type="NCBI Taxonomy" id="1750599"/>
    <lineage>
        <taxon>Bacteria</taxon>
        <taxon>Pseudomonadati</taxon>
        <taxon>Bacteroidota</taxon>
        <taxon>Cytophagia</taxon>
        <taxon>Cytophagales</taxon>
        <taxon>Cyclobacteriaceae</taxon>
        <taxon>Mongoliibacter</taxon>
    </lineage>
</organism>
<dbReference type="OrthoDB" id="823720at2"/>
<gene>
    <name evidence="3" type="ORF">CLW00_104122</name>
</gene>
<feature type="transmembrane region" description="Helical" evidence="1">
    <location>
        <begin position="141"/>
        <end position="159"/>
    </location>
</feature>
<keyword evidence="1" id="KW-0472">Membrane</keyword>
<feature type="chain" id="PRO_5015678082" description="Secreted protein with PEP-CTERM sorting signal" evidence="2">
    <location>
        <begin position="28"/>
        <end position="178"/>
    </location>
</feature>
<proteinExistence type="predicted"/>
<dbReference type="EMBL" id="PVTR01000004">
    <property type="protein sequence ID" value="PRY88471.1"/>
    <property type="molecule type" value="Genomic_DNA"/>
</dbReference>
<evidence type="ECO:0008006" key="5">
    <source>
        <dbReference type="Google" id="ProtNLM"/>
    </source>
</evidence>
<evidence type="ECO:0000256" key="1">
    <source>
        <dbReference type="SAM" id="Phobius"/>
    </source>
</evidence>